<protein>
    <recommendedName>
        <fullName evidence="2">DUF4158 domain-containing protein</fullName>
    </recommendedName>
</protein>
<proteinExistence type="predicted"/>
<evidence type="ECO:0000313" key="3">
    <source>
        <dbReference type="EMBL" id="RRQ88682.1"/>
    </source>
</evidence>
<feature type="compositionally biased region" description="Basic and acidic residues" evidence="1">
    <location>
        <begin position="131"/>
        <end position="141"/>
    </location>
</feature>
<sequence length="209" mass="22832">MRWRPGSPEDAGETPGPAVSYVAQQVKVPEEEWAVYDWAGRAIKRHRMEIRGAFGFRECTEEDQVQLADPSAVRPDRQVHHRPAPGQRRGRASSATLHPRLAQAPHLPGDRGTRAGGADGTHLRLPAAPGHPERGEVAEAAHRRRPACLVPAVRSVPGLAGGRLDRGCGPCATRPRWWAPRLRTGTGRRRRRCGSGCCGSRRGGRLPSR</sequence>
<dbReference type="EMBL" id="PDES01000002">
    <property type="protein sequence ID" value="RRQ88682.1"/>
    <property type="molecule type" value="Genomic_DNA"/>
</dbReference>
<dbReference type="Proteomes" id="UP000276379">
    <property type="component" value="Unassembled WGS sequence"/>
</dbReference>
<dbReference type="AlphaFoldDB" id="A0A3R8RPR8"/>
<evidence type="ECO:0000256" key="1">
    <source>
        <dbReference type="SAM" id="MobiDB-lite"/>
    </source>
</evidence>
<organism evidence="3 4">
    <name type="scientific">Streptomyces griseofuscus</name>
    <dbReference type="NCBI Taxonomy" id="146922"/>
    <lineage>
        <taxon>Bacteria</taxon>
        <taxon>Bacillati</taxon>
        <taxon>Actinomycetota</taxon>
        <taxon>Actinomycetes</taxon>
        <taxon>Kitasatosporales</taxon>
        <taxon>Streptomycetaceae</taxon>
        <taxon>Streptomyces</taxon>
    </lineage>
</organism>
<feature type="domain" description="DUF4158" evidence="2">
    <location>
        <begin position="2"/>
        <end position="68"/>
    </location>
</feature>
<gene>
    <name evidence="3" type="ORF">CQW44_05930</name>
</gene>
<evidence type="ECO:0000259" key="2">
    <source>
        <dbReference type="Pfam" id="PF13700"/>
    </source>
</evidence>
<feature type="region of interest" description="Disordered" evidence="1">
    <location>
        <begin position="66"/>
        <end position="142"/>
    </location>
</feature>
<comment type="caution">
    <text evidence="3">The sequence shown here is derived from an EMBL/GenBank/DDBJ whole genome shotgun (WGS) entry which is preliminary data.</text>
</comment>
<dbReference type="Pfam" id="PF13700">
    <property type="entry name" value="DUF4158"/>
    <property type="match status" value="1"/>
</dbReference>
<reference evidence="3 4" key="1">
    <citation type="submission" date="2017-10" db="EMBL/GenBank/DDBJ databases">
        <title>Draft genome of actinobacteria isolated from guarana (Paullinia cupana (Mart.) Ducke.</title>
        <authorList>
            <person name="Siqueira K.A."/>
            <person name="Liotti R.G."/>
            <person name="Mendes T.A."/>
            <person name="Soares M.A."/>
        </authorList>
    </citation>
    <scope>NUCLEOTIDE SEQUENCE [LARGE SCALE GENOMIC DNA]</scope>
    <source>
        <strain evidence="3 4">199</strain>
    </source>
</reference>
<dbReference type="InterPro" id="IPR025296">
    <property type="entry name" value="DUF4158"/>
</dbReference>
<keyword evidence="4" id="KW-1185">Reference proteome</keyword>
<name>A0A3R8RPR8_9ACTN</name>
<evidence type="ECO:0000313" key="4">
    <source>
        <dbReference type="Proteomes" id="UP000276379"/>
    </source>
</evidence>
<feature type="compositionally biased region" description="Basic residues" evidence="1">
    <location>
        <begin position="79"/>
        <end position="91"/>
    </location>
</feature>
<accession>A0A3R8RPR8</accession>